<reference evidence="1 2" key="1">
    <citation type="journal article" date="2012" name="J. Bacteriol.">
        <title>Genome sequence of Thalassospira xiamenensis type strain M-5.</title>
        <authorList>
            <person name="Lai Q."/>
            <person name="Shao Z."/>
        </authorList>
    </citation>
    <scope>NUCLEOTIDE SEQUENCE [LARGE SCALE GENOMIC DNA]</scope>
    <source>
        <strain evidence="1 2">M-5</strain>
    </source>
</reference>
<accession>A0AB72UH91</accession>
<dbReference type="GeneID" id="31929153"/>
<gene>
    <name evidence="1" type="ORF">TH3_17390</name>
</gene>
<dbReference type="AlphaFoldDB" id="A0AB72UH91"/>
<evidence type="ECO:0000313" key="2">
    <source>
        <dbReference type="Proteomes" id="UP000007127"/>
    </source>
</evidence>
<evidence type="ECO:0000313" key="1">
    <source>
        <dbReference type="EMBL" id="AJD53580.1"/>
    </source>
</evidence>
<name>A0AB72UH91_9PROT</name>
<protein>
    <submittedName>
        <fullName evidence="1">Uncharacterized protein</fullName>
    </submittedName>
</protein>
<sequence length="240" mass="26818">MAAAPRVNNAPRLSANELANYMMATDQGRLGILKRAKFPSTSTVIRYKDVRSVINKFLSDRTRNLDLLLNAEQMFEQRMEDPAVSSLMQDDASNSIEVLKSIARMSNKLSAYDFHPSPKNQSHLVISNVRVSVYADLIVEGLIKGVKQRGAAILRMTQDNSETEAAKSKRREMGMFAATILRMHVDQNLSGDNLVSNKFCMSIDIQCGEVFSAPPQNATRQKNIEAVCQMIASYWPSITR</sequence>
<dbReference type="Proteomes" id="UP000007127">
    <property type="component" value="Chromosome"/>
</dbReference>
<dbReference type="KEGG" id="txi:TH3_17390"/>
<dbReference type="EMBL" id="CP004388">
    <property type="protein sequence ID" value="AJD53580.1"/>
    <property type="molecule type" value="Genomic_DNA"/>
</dbReference>
<dbReference type="RefSeq" id="WP_007090257.1">
    <property type="nucleotide sequence ID" value="NZ_CP004388.1"/>
</dbReference>
<organism evidence="1 2">
    <name type="scientific">Thalassospira xiamenensis M-5 = DSM 17429</name>
    <dbReference type="NCBI Taxonomy" id="1123366"/>
    <lineage>
        <taxon>Bacteria</taxon>
        <taxon>Pseudomonadati</taxon>
        <taxon>Pseudomonadota</taxon>
        <taxon>Alphaproteobacteria</taxon>
        <taxon>Rhodospirillales</taxon>
        <taxon>Thalassospiraceae</taxon>
        <taxon>Thalassospira</taxon>
    </lineage>
</organism>
<proteinExistence type="predicted"/>